<gene>
    <name evidence="2" type="ORF">CEXT_233771</name>
</gene>
<feature type="compositionally biased region" description="Basic residues" evidence="1">
    <location>
        <begin position="160"/>
        <end position="178"/>
    </location>
</feature>
<keyword evidence="3" id="KW-1185">Reference proteome</keyword>
<organism evidence="2 3">
    <name type="scientific">Caerostris extrusa</name>
    <name type="common">Bark spider</name>
    <name type="synonym">Caerostris bankana</name>
    <dbReference type="NCBI Taxonomy" id="172846"/>
    <lineage>
        <taxon>Eukaryota</taxon>
        <taxon>Metazoa</taxon>
        <taxon>Ecdysozoa</taxon>
        <taxon>Arthropoda</taxon>
        <taxon>Chelicerata</taxon>
        <taxon>Arachnida</taxon>
        <taxon>Araneae</taxon>
        <taxon>Araneomorphae</taxon>
        <taxon>Entelegynae</taxon>
        <taxon>Araneoidea</taxon>
        <taxon>Araneidae</taxon>
        <taxon>Caerostris</taxon>
    </lineage>
</organism>
<accession>A0AAV4Y0Q7</accession>
<dbReference type="AlphaFoldDB" id="A0AAV4Y0Q7"/>
<feature type="region of interest" description="Disordered" evidence="1">
    <location>
        <begin position="154"/>
        <end position="178"/>
    </location>
</feature>
<name>A0AAV4Y0Q7_CAEEX</name>
<evidence type="ECO:0000313" key="3">
    <source>
        <dbReference type="Proteomes" id="UP001054945"/>
    </source>
</evidence>
<reference evidence="2 3" key="1">
    <citation type="submission" date="2021-06" db="EMBL/GenBank/DDBJ databases">
        <title>Caerostris extrusa draft genome.</title>
        <authorList>
            <person name="Kono N."/>
            <person name="Arakawa K."/>
        </authorList>
    </citation>
    <scope>NUCLEOTIDE SEQUENCE [LARGE SCALE GENOMIC DNA]</scope>
</reference>
<proteinExistence type="predicted"/>
<evidence type="ECO:0000313" key="2">
    <source>
        <dbReference type="EMBL" id="GIY99739.1"/>
    </source>
</evidence>
<sequence>MIIFISITLQMAEKGEIGDQSSNSIKLSRKSLFEIGESQPSAWPTSGLHFIGTANNVLGADVGVVNVFTPLDIERVKAQTFRSCFSSVKRLERRRRRRIYPSSHPLSIFRFKILVPRLPENGVFGHQCHLAPKPSNLIYESLLSKTLNSGIFRFSNTKRADKRRKKKKKKKRRKERRK</sequence>
<protein>
    <submittedName>
        <fullName evidence="2">Uncharacterized protein</fullName>
    </submittedName>
</protein>
<dbReference type="Proteomes" id="UP001054945">
    <property type="component" value="Unassembled WGS sequence"/>
</dbReference>
<dbReference type="EMBL" id="BPLR01018456">
    <property type="protein sequence ID" value="GIY99739.1"/>
    <property type="molecule type" value="Genomic_DNA"/>
</dbReference>
<evidence type="ECO:0000256" key="1">
    <source>
        <dbReference type="SAM" id="MobiDB-lite"/>
    </source>
</evidence>
<comment type="caution">
    <text evidence="2">The sequence shown here is derived from an EMBL/GenBank/DDBJ whole genome shotgun (WGS) entry which is preliminary data.</text>
</comment>